<evidence type="ECO:0000256" key="2">
    <source>
        <dbReference type="SAM" id="MobiDB-lite"/>
    </source>
</evidence>
<reference evidence="3 4" key="1">
    <citation type="submission" date="2024-03" db="EMBL/GenBank/DDBJ databases">
        <title>A high-quality draft genome sequence of Diaporthe vaccinii, a causative agent of upright dieback and viscid rot disease in cranberry plants.</title>
        <authorList>
            <person name="Sarrasin M."/>
            <person name="Lang B.F."/>
            <person name="Burger G."/>
        </authorList>
    </citation>
    <scope>NUCLEOTIDE SEQUENCE [LARGE SCALE GENOMIC DNA]</scope>
    <source>
        <strain evidence="3 4">IS7</strain>
    </source>
</reference>
<organism evidence="3 4">
    <name type="scientific">Diaporthe vaccinii</name>
    <dbReference type="NCBI Taxonomy" id="105482"/>
    <lineage>
        <taxon>Eukaryota</taxon>
        <taxon>Fungi</taxon>
        <taxon>Dikarya</taxon>
        <taxon>Ascomycota</taxon>
        <taxon>Pezizomycotina</taxon>
        <taxon>Sordariomycetes</taxon>
        <taxon>Sordariomycetidae</taxon>
        <taxon>Diaporthales</taxon>
        <taxon>Diaporthaceae</taxon>
        <taxon>Diaporthe</taxon>
        <taxon>Diaporthe eres species complex</taxon>
    </lineage>
</organism>
<dbReference type="PANTHER" id="PTHR48413">
    <property type="match status" value="1"/>
</dbReference>
<dbReference type="Pfam" id="PF02679">
    <property type="entry name" value="ComA"/>
    <property type="match status" value="1"/>
</dbReference>
<dbReference type="Proteomes" id="UP001600888">
    <property type="component" value="Unassembled WGS sequence"/>
</dbReference>
<evidence type="ECO:0000313" key="3">
    <source>
        <dbReference type="EMBL" id="KAL2292333.1"/>
    </source>
</evidence>
<dbReference type="InterPro" id="IPR003830">
    <property type="entry name" value="ComA_synth"/>
</dbReference>
<evidence type="ECO:0000313" key="4">
    <source>
        <dbReference type="Proteomes" id="UP001600888"/>
    </source>
</evidence>
<dbReference type="EMBL" id="JBAWTH010000003">
    <property type="protein sequence ID" value="KAL2292333.1"/>
    <property type="molecule type" value="Genomic_DNA"/>
</dbReference>
<dbReference type="InterPro" id="IPR013785">
    <property type="entry name" value="Aldolase_TIM"/>
</dbReference>
<dbReference type="SUPFAM" id="SSF102110">
    <property type="entry name" value="(2r)-phospho-3-sulfolactate synthase ComA"/>
    <property type="match status" value="1"/>
</dbReference>
<accession>A0ABR4FCD0</accession>
<dbReference type="PANTHER" id="PTHR48413:SF1">
    <property type="entry name" value="PROTEIN HEAT-STRESS-ASSOCIATED 32"/>
    <property type="match status" value="1"/>
</dbReference>
<evidence type="ECO:0008006" key="5">
    <source>
        <dbReference type="Google" id="ProtNLM"/>
    </source>
</evidence>
<proteinExistence type="inferred from homology"/>
<protein>
    <recommendedName>
        <fullName evidence="5">Sulfonate biosynthesis enzyme</fullName>
    </recommendedName>
</protein>
<dbReference type="Gene3D" id="3.20.20.70">
    <property type="entry name" value="Aldolase class I"/>
    <property type="match status" value="1"/>
</dbReference>
<keyword evidence="4" id="KW-1185">Reference proteome</keyword>
<sequence length="327" mass="35681">MASKMRPATSAIRRATQGACSTPSSSLATQSRKLCKTSAALSQPKILLEDSTSGYGFVRHNPLSPKPRSKAVTEIRGPYYTVMGSRYLSDVLETMGAHVDGLKFAGGSFSLFPEDKLRELNDMTHQHGVYVSTGGWMEHILSSSGGDTVGAVDKYLAKCKDVGFDVIEISTGFLSLPGDDWLRLVNRVQEAGLKPKPELGIQFGAGGDTEAGELESIGTSDPSKVINMAKKFVDAGVERMMIESEGITENVKSWRTDVIQSILRDIPMEKVMFEAADPSVFNWYIREFGVDVNLFVDHSQIVQLAGLRAGIWGKSDTFGKITTFRPQ</sequence>
<evidence type="ECO:0000256" key="1">
    <source>
        <dbReference type="ARBA" id="ARBA00010424"/>
    </source>
</evidence>
<name>A0ABR4FCD0_9PEZI</name>
<feature type="region of interest" description="Disordered" evidence="2">
    <location>
        <begin position="1"/>
        <end position="24"/>
    </location>
</feature>
<comment type="caution">
    <text evidence="3">The sequence shown here is derived from an EMBL/GenBank/DDBJ whole genome shotgun (WGS) entry which is preliminary data.</text>
</comment>
<comment type="similarity">
    <text evidence="1">Belongs to the phosphosulfolactate synthase family.</text>
</comment>
<gene>
    <name evidence="3" type="ORF">FJTKL_09320</name>
</gene>
<dbReference type="InterPro" id="IPR036112">
    <property type="entry name" value="ComA_synth_sf"/>
</dbReference>